<evidence type="ECO:0000256" key="6">
    <source>
        <dbReference type="ARBA" id="ARBA00023235"/>
    </source>
</evidence>
<dbReference type="HOGENOM" id="CLU_004585_8_3_9"/>
<keyword evidence="5 10" id="KW-0067">ATP-binding</keyword>
<dbReference type="Gene3D" id="1.10.10.160">
    <property type="match status" value="1"/>
</dbReference>
<dbReference type="GO" id="GO:0016887">
    <property type="term" value="F:ATP hydrolysis activity"/>
    <property type="evidence" value="ECO:0007669"/>
    <property type="project" value="RHEA"/>
</dbReference>
<evidence type="ECO:0000256" key="4">
    <source>
        <dbReference type="ARBA" id="ARBA00022806"/>
    </source>
</evidence>
<feature type="domain" description="UvrD-like helicase ATP-binding" evidence="11">
    <location>
        <begin position="4"/>
        <end position="293"/>
    </location>
</feature>
<comment type="similarity">
    <text evidence="1">Belongs to the helicase family. UvrD subfamily.</text>
</comment>
<keyword evidence="4 10" id="KW-0347">Helicase</keyword>
<sequence length="593" mass="69030">MSNTEYETITSDQLIDINTNFKIIAGPGAGKTYWLVRHIKHVLEESKILKSASKIACITYTTVAAEEINNRLKANSDRVEISTIHSFLYNNVIKPYIYLLKDENEKCIVNYIKLDGHVENVPSNGKIIQWKKINNLFHFKDDNKIKKCLMDLDWSLKDQELLLKVRKDYNRKVGRYYIKEECFPSYKQLFWDEGIIHHEDVLYFSFNLLEQYPMIKEFLSAKYPYIFLDEFQDTNPIQTQIIKWLGEAGSLTGVIGDPAQSIYKFQGASRKDFLEFNLLNQKNYKIEKNRRSTENIIKILNHLRNGDNINQSCYRANLGNDVLYIVSNDTNYIINKFKEVRKAIGCYKDYCIITRKNDDVIKLKNGDKSCDCKLWDKVFECDFSRGRFLKNLFTAQELAVEDRYEMAIKEVLKLFKSNRDGKLREPFKSTIEITNLQKRSYAVSILEHLLNNREGNMNVKLLDFYNRLNNDVLESLNLQISKVGSRGKAKTCYESVILKDLISNLKLDEEKESKIRTIHKTKGTEFESVLVCIESNDDIENIISPNIENEEDDCRLYYVASSRAKDLLCIAVPEGSQEKKLKEIGLVSMIDNI</sequence>
<dbReference type="PANTHER" id="PTHR11070:SF3">
    <property type="entry name" value="DNA 3'-5' HELICASE"/>
    <property type="match status" value="1"/>
</dbReference>
<dbReference type="GO" id="GO:0003677">
    <property type="term" value="F:DNA binding"/>
    <property type="evidence" value="ECO:0007669"/>
    <property type="project" value="InterPro"/>
</dbReference>
<evidence type="ECO:0000313" key="12">
    <source>
        <dbReference type="EMBL" id="CAL83629.1"/>
    </source>
</evidence>
<feature type="binding site" evidence="10">
    <location>
        <begin position="25"/>
        <end position="32"/>
    </location>
    <ligand>
        <name>ATP</name>
        <dbReference type="ChEBI" id="CHEBI:30616"/>
    </ligand>
</feature>
<dbReference type="AlphaFoldDB" id="A5I3L0"/>
<comment type="catalytic activity">
    <reaction evidence="9">
        <text>ATP + H2O = ADP + phosphate + H(+)</text>
        <dbReference type="Rhea" id="RHEA:13065"/>
        <dbReference type="ChEBI" id="CHEBI:15377"/>
        <dbReference type="ChEBI" id="CHEBI:15378"/>
        <dbReference type="ChEBI" id="CHEBI:30616"/>
        <dbReference type="ChEBI" id="CHEBI:43474"/>
        <dbReference type="ChEBI" id="CHEBI:456216"/>
        <dbReference type="EC" id="5.6.2.4"/>
    </reaction>
</comment>
<dbReference type="SUPFAM" id="SSF52540">
    <property type="entry name" value="P-loop containing nucleoside triphosphate hydrolases"/>
    <property type="match status" value="1"/>
</dbReference>
<dbReference type="InterPro" id="IPR000212">
    <property type="entry name" value="DNA_helicase_UvrD/REP"/>
</dbReference>
<evidence type="ECO:0000256" key="10">
    <source>
        <dbReference type="PROSITE-ProRule" id="PRU00560"/>
    </source>
</evidence>
<accession>A7G513</accession>
<evidence type="ECO:0000259" key="11">
    <source>
        <dbReference type="PROSITE" id="PS51198"/>
    </source>
</evidence>
<evidence type="ECO:0000256" key="9">
    <source>
        <dbReference type="ARBA" id="ARBA00048988"/>
    </source>
</evidence>
<dbReference type="Pfam" id="PF00580">
    <property type="entry name" value="UvrD-helicase"/>
    <property type="match status" value="1"/>
</dbReference>
<keyword evidence="6" id="KW-0413">Isomerase</keyword>
<proteinExistence type="inferred from homology"/>
<keyword evidence="2 10" id="KW-0547">Nucleotide-binding</keyword>
<dbReference type="InterPro" id="IPR013986">
    <property type="entry name" value="DExx_box_DNA_helicase_dom_sf"/>
</dbReference>
<dbReference type="Pfam" id="PF13361">
    <property type="entry name" value="UvrD_C"/>
    <property type="match status" value="1"/>
</dbReference>
<accession>A5I3L0</accession>
<organism evidence="12 13">
    <name type="scientific">Clostridium botulinum (strain Hall / ATCC 3502 / NCTC 13319 / Type A)</name>
    <dbReference type="NCBI Taxonomy" id="441771"/>
    <lineage>
        <taxon>Bacteria</taxon>
        <taxon>Bacillati</taxon>
        <taxon>Bacillota</taxon>
        <taxon>Clostridia</taxon>
        <taxon>Eubacteriales</taxon>
        <taxon>Clostridiaceae</taxon>
        <taxon>Clostridium</taxon>
    </lineage>
</organism>
<dbReference type="KEGG" id="cbo:CBO2089"/>
<dbReference type="PROSITE" id="PS51198">
    <property type="entry name" value="UVRD_HELICASE_ATP_BIND"/>
    <property type="match status" value="1"/>
</dbReference>
<dbReference type="InterPro" id="IPR014016">
    <property type="entry name" value="UvrD-like_ATP-bd"/>
</dbReference>
<dbReference type="RefSeq" id="WP_003393199.1">
    <property type="nucleotide sequence ID" value="NC_009698.1"/>
</dbReference>
<evidence type="ECO:0000256" key="8">
    <source>
        <dbReference type="ARBA" id="ARBA00034808"/>
    </source>
</evidence>
<dbReference type="Proteomes" id="UP000001986">
    <property type="component" value="Chromosome"/>
</dbReference>
<dbReference type="GO" id="GO:0005829">
    <property type="term" value="C:cytosol"/>
    <property type="evidence" value="ECO:0000318"/>
    <property type="project" value="GO_Central"/>
</dbReference>
<reference evidence="12 13" key="1">
    <citation type="journal article" date="2007" name="Genome Res.">
        <title>Genome sequence of a proteolytic (Group I) Clostridium botulinum strain Hall A and comparative analysis of the clostridial genomes.</title>
        <authorList>
            <person name="Sebaihia M."/>
            <person name="Peck M.W."/>
            <person name="Minton N.P."/>
            <person name="Thomson N.R."/>
            <person name="Holden M.T.G."/>
            <person name="Mitchell W.J."/>
            <person name="Carter A.T."/>
            <person name="Bentley S.D."/>
            <person name="Mason D.R."/>
            <person name="Crossman L."/>
            <person name="Paul C.J."/>
            <person name="Ivens A."/>
            <person name="Wells-Bennik M.H.J."/>
            <person name="Davis I.J."/>
            <person name="Cerdeno-Tarraga A.M."/>
            <person name="Churcher C."/>
            <person name="Quail M.A."/>
            <person name="Chillingworth T."/>
            <person name="Feltwell T."/>
            <person name="Fraser A."/>
            <person name="Goodhead I."/>
            <person name="Hance Z."/>
            <person name="Jagels K."/>
            <person name="Larke N."/>
            <person name="Maddison M."/>
            <person name="Moule S."/>
            <person name="Mungall K."/>
            <person name="Norbertczak H."/>
            <person name="Rabbinowitsch E."/>
            <person name="Sanders M."/>
            <person name="Simmonds M."/>
            <person name="White B."/>
            <person name="Whithead S."/>
            <person name="Parkhill J."/>
        </authorList>
    </citation>
    <scope>NUCLEOTIDE SEQUENCE [LARGE SCALE GENOMIC DNA]</scope>
    <source>
        <strain evidence="13">Hall / ATCC 3502 / NCTC 13319 / Type A [Sanger]</strain>
    </source>
</reference>
<dbReference type="InterPro" id="IPR027417">
    <property type="entry name" value="P-loop_NTPase"/>
</dbReference>
<dbReference type="GeneID" id="5186344"/>
<dbReference type="InterPro" id="IPR014017">
    <property type="entry name" value="DNA_helicase_UvrD-like_C"/>
</dbReference>
<evidence type="ECO:0000313" key="13">
    <source>
        <dbReference type="Proteomes" id="UP000001986"/>
    </source>
</evidence>
<name>A5I3L0_CLOBH</name>
<dbReference type="GO" id="GO:0005524">
    <property type="term" value="F:ATP binding"/>
    <property type="evidence" value="ECO:0007669"/>
    <property type="project" value="UniProtKB-UniRule"/>
</dbReference>
<dbReference type="GO" id="GO:0043138">
    <property type="term" value="F:3'-5' DNA helicase activity"/>
    <property type="evidence" value="ECO:0000318"/>
    <property type="project" value="GO_Central"/>
</dbReference>
<evidence type="ECO:0000256" key="3">
    <source>
        <dbReference type="ARBA" id="ARBA00022801"/>
    </source>
</evidence>
<dbReference type="PATRIC" id="fig|413999.7.peg.2056"/>
<protein>
    <recommendedName>
        <fullName evidence="8">DNA 3'-5' helicase</fullName>
        <ecNumber evidence="8">5.6.2.4</ecNumber>
    </recommendedName>
</protein>
<dbReference type="EMBL" id="AM412317">
    <property type="protein sequence ID" value="CAL83629.1"/>
    <property type="molecule type" value="Genomic_DNA"/>
</dbReference>
<keyword evidence="13" id="KW-1185">Reference proteome</keyword>
<keyword evidence="3 10" id="KW-0378">Hydrolase</keyword>
<evidence type="ECO:0000256" key="1">
    <source>
        <dbReference type="ARBA" id="ARBA00009922"/>
    </source>
</evidence>
<evidence type="ECO:0000256" key="2">
    <source>
        <dbReference type="ARBA" id="ARBA00022741"/>
    </source>
</evidence>
<dbReference type="KEGG" id="cbh:CLC_2031"/>
<gene>
    <name evidence="12" type="ordered locus">CBO2089</name>
</gene>
<evidence type="ECO:0000256" key="7">
    <source>
        <dbReference type="ARBA" id="ARBA00034617"/>
    </source>
</evidence>
<dbReference type="EC" id="5.6.2.4" evidence="8"/>
<comment type="catalytic activity">
    <reaction evidence="7">
        <text>Couples ATP hydrolysis with the unwinding of duplex DNA by translocating in the 3'-5' direction.</text>
        <dbReference type="EC" id="5.6.2.4"/>
    </reaction>
</comment>
<dbReference type="PANTHER" id="PTHR11070">
    <property type="entry name" value="UVRD / RECB / PCRA DNA HELICASE FAMILY MEMBER"/>
    <property type="match status" value="1"/>
</dbReference>
<evidence type="ECO:0000256" key="5">
    <source>
        <dbReference type="ARBA" id="ARBA00022840"/>
    </source>
</evidence>
<dbReference type="Gene3D" id="3.40.50.300">
    <property type="entry name" value="P-loop containing nucleotide triphosphate hydrolases"/>
    <property type="match status" value="2"/>
</dbReference>
<dbReference type="GO" id="GO:0000725">
    <property type="term" value="P:recombinational repair"/>
    <property type="evidence" value="ECO:0000318"/>
    <property type="project" value="GO_Central"/>
</dbReference>